<dbReference type="AlphaFoldDB" id="A0A843V558"/>
<comment type="caution">
    <text evidence="7">The sequence shown here is derived from an EMBL/GenBank/DDBJ whole genome shotgun (WGS) entry which is preliminary data.</text>
</comment>
<evidence type="ECO:0000313" key="8">
    <source>
        <dbReference type="Proteomes" id="UP000652761"/>
    </source>
</evidence>
<dbReference type="Pfam" id="PF08573">
    <property type="entry name" value="SAE2"/>
    <property type="match status" value="1"/>
</dbReference>
<dbReference type="Proteomes" id="UP000652761">
    <property type="component" value="Unassembled WGS sequence"/>
</dbReference>
<evidence type="ECO:0000256" key="1">
    <source>
        <dbReference type="ARBA" id="ARBA00004123"/>
    </source>
</evidence>
<evidence type="ECO:0000256" key="3">
    <source>
        <dbReference type="ARBA" id="ARBA00023242"/>
    </source>
</evidence>
<proteinExistence type="predicted"/>
<evidence type="ECO:0000313" key="7">
    <source>
        <dbReference type="EMBL" id="MQL90376.1"/>
    </source>
</evidence>
<organism evidence="7 8">
    <name type="scientific">Colocasia esculenta</name>
    <name type="common">Wild taro</name>
    <name type="synonym">Arum esculentum</name>
    <dbReference type="NCBI Taxonomy" id="4460"/>
    <lineage>
        <taxon>Eukaryota</taxon>
        <taxon>Viridiplantae</taxon>
        <taxon>Streptophyta</taxon>
        <taxon>Embryophyta</taxon>
        <taxon>Tracheophyta</taxon>
        <taxon>Spermatophyta</taxon>
        <taxon>Magnoliopsida</taxon>
        <taxon>Liliopsida</taxon>
        <taxon>Araceae</taxon>
        <taxon>Aroideae</taxon>
        <taxon>Colocasieae</taxon>
        <taxon>Colocasia</taxon>
    </lineage>
</organism>
<feature type="region of interest" description="Disordered" evidence="5">
    <location>
        <begin position="319"/>
        <end position="355"/>
    </location>
</feature>
<feature type="domain" description="DNA endonuclease activator Ctp1 C-terminal" evidence="6">
    <location>
        <begin position="485"/>
        <end position="511"/>
    </location>
</feature>
<dbReference type="PANTHER" id="PTHR15107:SF0">
    <property type="entry name" value="DNA ENDONUCLEASE ACTIVATOR CTP1 C-TERMINAL DOMAIN-CONTAINING PROTEIN"/>
    <property type="match status" value="1"/>
</dbReference>
<evidence type="ECO:0000256" key="2">
    <source>
        <dbReference type="ARBA" id="ARBA00022763"/>
    </source>
</evidence>
<dbReference type="GO" id="GO:0003684">
    <property type="term" value="F:damaged DNA binding"/>
    <property type="evidence" value="ECO:0007669"/>
    <property type="project" value="TreeGrafter"/>
</dbReference>
<dbReference type="EMBL" id="NMUH01001236">
    <property type="protein sequence ID" value="MQL90376.1"/>
    <property type="molecule type" value="Genomic_DNA"/>
</dbReference>
<evidence type="ECO:0000256" key="4">
    <source>
        <dbReference type="SAM" id="Coils"/>
    </source>
</evidence>
<dbReference type="InterPro" id="IPR013882">
    <property type="entry name" value="Ctp1_C"/>
</dbReference>
<sequence length="515" mass="57831">MEGALRNAFEFEVAADGGGSGGDGGRDDAKVLAGLSTVLVATIQEVKDRISHIEFLFCSQLFPRIQSRSRTLQGRLSAAEARGAAGEEWAEKKASFLRQIEELRLGKQRAEEEALRQIEELRLGKKREEEEALRQIEELRLGKQRAEEEARRLAASAEKERAEMASRHEAKKALLLEKLESAERASETTVAELKEQLGTCAGELKQCKGLVEKLLEQNDQKEIELEGEKRKRKQLANACARLEKSYKDLKSQYCFLLRKVGLAPDPTSGMDGEAFSPVSLPNKRKSPQGKTLLPYHIFDMKNRDEGVNAVAARTDELEVEGDARQRVSSSNATSSSDLATVSSKPDLLGGPKLTLPSWVDTRARQEARGRDPHDDFLDTPSDNIRENLRRMQDDSPHGIPDLAANNEDVNDSDEDIKQVNVAPVAQKPQFSVLKPEKRGHKYVEPVRKKVDRENLKGVECKQCKKFYDAVLPDDRGKDPGEFRCEHHEGVSRHRYRYFPPMTPEGFWNIGFDSDI</sequence>
<keyword evidence="3" id="KW-0539">Nucleus</keyword>
<dbReference type="InterPro" id="IPR033316">
    <property type="entry name" value="RBBP8-like"/>
</dbReference>
<name>A0A843V558_COLES</name>
<comment type="subcellular location">
    <subcellularLocation>
        <location evidence="1">Nucleus</location>
    </subcellularLocation>
</comment>
<keyword evidence="4" id="KW-0175">Coiled coil</keyword>
<protein>
    <recommendedName>
        <fullName evidence="6">DNA endonuclease activator Ctp1 C-terminal domain-containing protein</fullName>
    </recommendedName>
</protein>
<dbReference type="OrthoDB" id="5801062at2759"/>
<dbReference type="GO" id="GO:0005634">
    <property type="term" value="C:nucleus"/>
    <property type="evidence" value="ECO:0007669"/>
    <property type="project" value="UniProtKB-SubCell"/>
</dbReference>
<dbReference type="GO" id="GO:0010792">
    <property type="term" value="P:DNA double-strand break processing involved in repair via single-strand annealing"/>
    <property type="evidence" value="ECO:0007669"/>
    <property type="project" value="TreeGrafter"/>
</dbReference>
<feature type="coiled-coil region" evidence="4">
    <location>
        <begin position="93"/>
        <end position="252"/>
    </location>
</feature>
<gene>
    <name evidence="7" type="ORF">Taro_022968</name>
</gene>
<evidence type="ECO:0000259" key="6">
    <source>
        <dbReference type="Pfam" id="PF08573"/>
    </source>
</evidence>
<keyword evidence="8" id="KW-1185">Reference proteome</keyword>
<accession>A0A843V558</accession>
<reference evidence="7" key="1">
    <citation type="submission" date="2017-07" db="EMBL/GenBank/DDBJ databases">
        <title>Taro Niue Genome Assembly and Annotation.</title>
        <authorList>
            <person name="Atibalentja N."/>
            <person name="Keating K."/>
            <person name="Fields C.J."/>
        </authorList>
    </citation>
    <scope>NUCLEOTIDE SEQUENCE</scope>
    <source>
        <strain evidence="7">Niue_2</strain>
        <tissue evidence="7">Leaf</tissue>
    </source>
</reference>
<keyword evidence="2" id="KW-0227">DNA damage</keyword>
<dbReference type="PANTHER" id="PTHR15107">
    <property type="entry name" value="RETINOBLASTOMA BINDING PROTEIN 8"/>
    <property type="match status" value="1"/>
</dbReference>
<evidence type="ECO:0000256" key="5">
    <source>
        <dbReference type="SAM" id="MobiDB-lite"/>
    </source>
</evidence>